<dbReference type="Proteomes" id="UP000265703">
    <property type="component" value="Unassembled WGS sequence"/>
</dbReference>
<dbReference type="InterPro" id="IPR031248">
    <property type="entry name" value="RNF213"/>
</dbReference>
<comment type="caution">
    <text evidence="1">The sequence shown here is derived from an EMBL/GenBank/DDBJ whole genome shotgun (WGS) entry which is preliminary data.</text>
</comment>
<dbReference type="GO" id="GO:0004842">
    <property type="term" value="F:ubiquitin-protein transferase activity"/>
    <property type="evidence" value="ECO:0007669"/>
    <property type="project" value="InterPro"/>
</dbReference>
<organism evidence="1 2">
    <name type="scientific">Glomus cerebriforme</name>
    <dbReference type="NCBI Taxonomy" id="658196"/>
    <lineage>
        <taxon>Eukaryota</taxon>
        <taxon>Fungi</taxon>
        <taxon>Fungi incertae sedis</taxon>
        <taxon>Mucoromycota</taxon>
        <taxon>Glomeromycotina</taxon>
        <taxon>Glomeromycetes</taxon>
        <taxon>Glomerales</taxon>
        <taxon>Glomeraceae</taxon>
        <taxon>Glomus</taxon>
    </lineage>
</organism>
<dbReference type="EMBL" id="QKYT01000876">
    <property type="protein sequence ID" value="RIA80911.1"/>
    <property type="molecule type" value="Genomic_DNA"/>
</dbReference>
<name>A0A397SDT6_9GLOM</name>
<accession>A0A397SDT6</accession>
<keyword evidence="2" id="KW-1185">Reference proteome</keyword>
<proteinExistence type="predicted"/>
<feature type="non-terminal residue" evidence="1">
    <location>
        <position position="1"/>
    </location>
</feature>
<gene>
    <name evidence="1" type="ORF">C1645_837857</name>
</gene>
<sequence>SSKSLAIRLINSNLRGPDSNDRYFKSLPQVYLIPHQVSSSSTSDGIMKVFNMAATYQETTSKQFPIISVVLLDNIELTETNSFNPLKVLPSLLEPSYPATGPAVSVIGISNRSLNNGKSSRALFVRRPQFDLDDLIDVSKQLLNNAIVSEQGDILESLAKAYLNYEKHGQSIPNFHGLRDYYELIKQISLDKITPESVQMALARNFGGTDYSYKLYEKYFGDVINTFDIGHNPWISIKQLIDANLDDYESRHLLVISKSDSIVNLLTYQLRMKDLDPDIILGSQFPDDQDDYSYNVLSRIMLCIEAGRPLILTDLEIIYGSLYDLWNRNYAAVRSKENVKYFTRIAHGSYANPMLYVPQSFKCIIVMDEKNLASADPSFLNRFEKQKLSINDMLNDRQKLLVKYLDNWVKRMSTLVKVNSVTNRFTQKDLFIGFDEDETLQIIRVELSALGRDEVDRWKNLYFQQHRGSLYDYYNTLFNQEKLLADSKGELIMNQI</sequence>
<dbReference type="PANTHER" id="PTHR22605:SF1">
    <property type="entry name" value="RZ-TYPE DOMAIN-CONTAINING PROTEIN"/>
    <property type="match status" value="1"/>
</dbReference>
<dbReference type="OrthoDB" id="2423195at2759"/>
<evidence type="ECO:0000313" key="1">
    <source>
        <dbReference type="EMBL" id="RIA80911.1"/>
    </source>
</evidence>
<dbReference type="AlphaFoldDB" id="A0A397SDT6"/>
<reference evidence="1 2" key="1">
    <citation type="submission" date="2018-06" db="EMBL/GenBank/DDBJ databases">
        <title>Comparative genomics reveals the genomic features of Rhizophagus irregularis, R. cerebriforme, R. diaphanum and Gigaspora rosea, and their symbiotic lifestyle signature.</title>
        <authorList>
            <person name="Morin E."/>
            <person name="San Clemente H."/>
            <person name="Chen E.C.H."/>
            <person name="De La Providencia I."/>
            <person name="Hainaut M."/>
            <person name="Kuo A."/>
            <person name="Kohler A."/>
            <person name="Murat C."/>
            <person name="Tang N."/>
            <person name="Roy S."/>
            <person name="Loubradou J."/>
            <person name="Henrissat B."/>
            <person name="Grigoriev I.V."/>
            <person name="Corradi N."/>
            <person name="Roux C."/>
            <person name="Martin F.M."/>
        </authorList>
    </citation>
    <scope>NUCLEOTIDE SEQUENCE [LARGE SCALE GENOMIC DNA]</scope>
    <source>
        <strain evidence="1 2">DAOM 227022</strain>
    </source>
</reference>
<dbReference type="STRING" id="658196.A0A397SDT6"/>
<protein>
    <submittedName>
        <fullName evidence="1">Uncharacterized protein</fullName>
    </submittedName>
</protein>
<dbReference type="GO" id="GO:0016887">
    <property type="term" value="F:ATP hydrolysis activity"/>
    <property type="evidence" value="ECO:0007669"/>
    <property type="project" value="InterPro"/>
</dbReference>
<dbReference type="PANTHER" id="PTHR22605">
    <property type="entry name" value="RZ-TYPE DOMAIN-CONTAINING PROTEIN"/>
    <property type="match status" value="1"/>
</dbReference>
<evidence type="ECO:0000313" key="2">
    <source>
        <dbReference type="Proteomes" id="UP000265703"/>
    </source>
</evidence>